<keyword evidence="5 12" id="KW-0028">Amino-acid biosynthesis</keyword>
<accession>A0A4R8GWI7</accession>
<dbReference type="GO" id="GO:0005829">
    <property type="term" value="C:cytosol"/>
    <property type="evidence" value="ECO:0007669"/>
    <property type="project" value="TreeGrafter"/>
</dbReference>
<dbReference type="GO" id="GO:0051287">
    <property type="term" value="F:NAD binding"/>
    <property type="evidence" value="ECO:0007669"/>
    <property type="project" value="InterPro"/>
</dbReference>
<evidence type="ECO:0000256" key="14">
    <source>
        <dbReference type="PIRSR" id="PIRSR000099-1"/>
    </source>
</evidence>
<dbReference type="PANTHER" id="PTHR21256">
    <property type="entry name" value="HISTIDINOL DEHYDROGENASE HDH"/>
    <property type="match status" value="1"/>
</dbReference>
<evidence type="ECO:0000256" key="2">
    <source>
        <dbReference type="ARBA" id="ARBA00004940"/>
    </source>
</evidence>
<evidence type="ECO:0000256" key="18">
    <source>
        <dbReference type="RuleBase" id="RU004175"/>
    </source>
</evidence>
<dbReference type="SUPFAM" id="SSF53720">
    <property type="entry name" value="ALDH-like"/>
    <property type="match status" value="1"/>
</dbReference>
<feature type="binding site" evidence="12 16">
    <location>
        <position position="416"/>
    </location>
    <ligand>
        <name>substrate</name>
    </ligand>
</feature>
<dbReference type="FunFam" id="1.20.5.1300:FF:000002">
    <property type="entry name" value="Histidinol dehydrogenase, chloroplastic"/>
    <property type="match status" value="1"/>
</dbReference>
<gene>
    <name evidence="12" type="primary">hisD</name>
    <name evidence="20" type="ORF">C7959_13918</name>
</gene>
<keyword evidence="10 12" id="KW-0368">Histidine biosynthesis</keyword>
<organism evidence="20 21">
    <name type="scientific">Orenia marismortui</name>
    <dbReference type="NCBI Taxonomy" id="46469"/>
    <lineage>
        <taxon>Bacteria</taxon>
        <taxon>Bacillati</taxon>
        <taxon>Bacillota</taxon>
        <taxon>Clostridia</taxon>
        <taxon>Halanaerobiales</taxon>
        <taxon>Halobacteroidaceae</taxon>
        <taxon>Orenia</taxon>
    </lineage>
</organism>
<comment type="pathway">
    <text evidence="2 12">Amino-acid biosynthesis; L-histidine biosynthesis; L-histidine from 5-phospho-alpha-D-ribose 1-diphosphate: step 9/9.</text>
</comment>
<dbReference type="RefSeq" id="WP_134118679.1">
    <property type="nucleotide sequence ID" value="NZ_SOEG01000039.1"/>
</dbReference>
<dbReference type="STRING" id="926561.GCA_000379025_01580"/>
<dbReference type="Gene3D" id="1.20.5.1300">
    <property type="match status" value="1"/>
</dbReference>
<keyword evidence="19" id="KW-0175">Coiled coil</keyword>
<comment type="caution">
    <text evidence="20">The sequence shown here is derived from an EMBL/GenBank/DDBJ whole genome shotgun (WGS) entry which is preliminary data.</text>
</comment>
<evidence type="ECO:0000313" key="21">
    <source>
        <dbReference type="Proteomes" id="UP000295832"/>
    </source>
</evidence>
<keyword evidence="9 12" id="KW-0520">NAD</keyword>
<proteinExistence type="inferred from homology"/>
<evidence type="ECO:0000256" key="6">
    <source>
        <dbReference type="ARBA" id="ARBA00022723"/>
    </source>
</evidence>
<feature type="binding site" evidence="12 17">
    <location>
        <position position="362"/>
    </location>
    <ligand>
        <name>Zn(2+)</name>
        <dbReference type="ChEBI" id="CHEBI:29105"/>
    </ligand>
</feature>
<dbReference type="FunFam" id="3.40.50.1980:FF:000001">
    <property type="entry name" value="Histidinol dehydrogenase"/>
    <property type="match status" value="1"/>
</dbReference>
<feature type="binding site" evidence="12 16">
    <location>
        <position position="329"/>
    </location>
    <ligand>
        <name>substrate</name>
    </ligand>
</feature>
<dbReference type="HAMAP" id="MF_01024">
    <property type="entry name" value="HisD"/>
    <property type="match status" value="1"/>
</dbReference>
<dbReference type="EMBL" id="SOEG01000039">
    <property type="protein sequence ID" value="TDX46603.1"/>
    <property type="molecule type" value="Genomic_DNA"/>
</dbReference>
<dbReference type="EC" id="1.1.1.23" evidence="4 12"/>
<keyword evidence="6 12" id="KW-0479">Metal-binding</keyword>
<dbReference type="PROSITE" id="PS00611">
    <property type="entry name" value="HISOL_DEHYDROGENASE"/>
    <property type="match status" value="1"/>
</dbReference>
<evidence type="ECO:0000256" key="13">
    <source>
        <dbReference type="PIRNR" id="PIRNR000099"/>
    </source>
</evidence>
<keyword evidence="21" id="KW-1185">Reference proteome</keyword>
<dbReference type="Gene3D" id="3.40.50.1980">
    <property type="entry name" value="Nitrogenase molybdenum iron protein domain"/>
    <property type="match status" value="2"/>
</dbReference>
<dbReference type="AlphaFoldDB" id="A0A4R8GWI7"/>
<evidence type="ECO:0000256" key="16">
    <source>
        <dbReference type="PIRSR" id="PIRSR000099-3"/>
    </source>
</evidence>
<dbReference type="Pfam" id="PF00815">
    <property type="entry name" value="Histidinol_dh"/>
    <property type="match status" value="1"/>
</dbReference>
<feature type="binding site" evidence="12 15">
    <location>
        <position position="130"/>
    </location>
    <ligand>
        <name>NAD(+)</name>
        <dbReference type="ChEBI" id="CHEBI:57540"/>
    </ligand>
</feature>
<dbReference type="GO" id="GO:0000105">
    <property type="term" value="P:L-histidine biosynthetic process"/>
    <property type="evidence" value="ECO:0007669"/>
    <property type="project" value="UniProtKB-UniRule"/>
</dbReference>
<dbReference type="GO" id="GO:0008270">
    <property type="term" value="F:zinc ion binding"/>
    <property type="evidence" value="ECO:0007669"/>
    <property type="project" value="UniProtKB-UniRule"/>
</dbReference>
<feature type="binding site" evidence="12 17">
    <location>
        <position position="263"/>
    </location>
    <ligand>
        <name>Zn(2+)</name>
        <dbReference type="ChEBI" id="CHEBI:29105"/>
    </ligand>
</feature>
<dbReference type="PRINTS" id="PR00083">
    <property type="entry name" value="HOLDHDRGNASE"/>
</dbReference>
<evidence type="ECO:0000256" key="5">
    <source>
        <dbReference type="ARBA" id="ARBA00022605"/>
    </source>
</evidence>
<name>A0A4R8GWI7_9FIRM</name>
<comment type="function">
    <text evidence="1 12">Catalyzes the sequential NAD-dependent oxidations of L-histidinol to L-histidinaldehyde and then to L-histidine.</text>
</comment>
<evidence type="ECO:0000256" key="7">
    <source>
        <dbReference type="ARBA" id="ARBA00022833"/>
    </source>
</evidence>
<feature type="active site" description="Proton acceptor" evidence="12 14">
    <location>
        <position position="329"/>
    </location>
</feature>
<keyword evidence="7 12" id="KW-0862">Zinc</keyword>
<feature type="binding site" evidence="12 16">
    <location>
        <position position="263"/>
    </location>
    <ligand>
        <name>substrate</name>
    </ligand>
</feature>
<dbReference type="Proteomes" id="UP000295832">
    <property type="component" value="Unassembled WGS sequence"/>
</dbReference>
<evidence type="ECO:0000256" key="12">
    <source>
        <dbReference type="HAMAP-Rule" id="MF_01024"/>
    </source>
</evidence>
<dbReference type="InterPro" id="IPR012131">
    <property type="entry name" value="Hstdl_DH"/>
</dbReference>
<feature type="binding site" evidence="12 16">
    <location>
        <position position="238"/>
    </location>
    <ligand>
        <name>substrate</name>
    </ligand>
</feature>
<feature type="binding site" evidence="12 16">
    <location>
        <position position="260"/>
    </location>
    <ligand>
        <name>substrate</name>
    </ligand>
</feature>
<dbReference type="InterPro" id="IPR016161">
    <property type="entry name" value="Ald_DH/histidinol_DH"/>
</dbReference>
<evidence type="ECO:0000256" key="19">
    <source>
        <dbReference type="SAM" id="Coils"/>
    </source>
</evidence>
<evidence type="ECO:0000256" key="8">
    <source>
        <dbReference type="ARBA" id="ARBA00023002"/>
    </source>
</evidence>
<evidence type="ECO:0000256" key="10">
    <source>
        <dbReference type="ARBA" id="ARBA00023102"/>
    </source>
</evidence>
<feature type="binding site" evidence="12 16">
    <location>
        <position position="362"/>
    </location>
    <ligand>
        <name>substrate</name>
    </ligand>
</feature>
<feature type="binding site" evidence="12 17">
    <location>
        <position position="421"/>
    </location>
    <ligand>
        <name>Zn(2+)</name>
        <dbReference type="ChEBI" id="CHEBI:29105"/>
    </ligand>
</feature>
<comment type="similarity">
    <text evidence="3 12 13 18">Belongs to the histidinol dehydrogenase family.</text>
</comment>
<evidence type="ECO:0000313" key="20">
    <source>
        <dbReference type="EMBL" id="TDX46603.1"/>
    </source>
</evidence>
<evidence type="ECO:0000256" key="3">
    <source>
        <dbReference type="ARBA" id="ARBA00010178"/>
    </source>
</evidence>
<evidence type="ECO:0000256" key="17">
    <source>
        <dbReference type="PIRSR" id="PIRSR000099-4"/>
    </source>
</evidence>
<feature type="active site" description="Proton acceptor" evidence="12 14">
    <location>
        <position position="328"/>
    </location>
</feature>
<dbReference type="PIRSF" id="PIRSF000099">
    <property type="entry name" value="Histidinol_dh"/>
    <property type="match status" value="1"/>
</dbReference>
<comment type="cofactor">
    <cofactor evidence="12 17">
        <name>Zn(2+)</name>
        <dbReference type="ChEBI" id="CHEBI:29105"/>
    </cofactor>
    <text evidence="12 17">Binds 1 zinc ion per subunit.</text>
</comment>
<evidence type="ECO:0000256" key="1">
    <source>
        <dbReference type="ARBA" id="ARBA00003850"/>
    </source>
</evidence>
<feature type="binding site" evidence="12 15">
    <location>
        <position position="192"/>
    </location>
    <ligand>
        <name>NAD(+)</name>
        <dbReference type="ChEBI" id="CHEBI:57540"/>
    </ligand>
</feature>
<evidence type="ECO:0000256" key="11">
    <source>
        <dbReference type="ARBA" id="ARBA00049489"/>
    </source>
</evidence>
<feature type="binding site" evidence="12 15">
    <location>
        <position position="215"/>
    </location>
    <ligand>
        <name>NAD(+)</name>
        <dbReference type="ChEBI" id="CHEBI:57540"/>
    </ligand>
</feature>
<dbReference type="InterPro" id="IPR022695">
    <property type="entry name" value="Histidinol_DH_monofunct"/>
</dbReference>
<feature type="coiled-coil region" evidence="19">
    <location>
        <begin position="276"/>
        <end position="303"/>
    </location>
</feature>
<evidence type="ECO:0000256" key="15">
    <source>
        <dbReference type="PIRSR" id="PIRSR000099-2"/>
    </source>
</evidence>
<evidence type="ECO:0000256" key="9">
    <source>
        <dbReference type="ARBA" id="ARBA00023027"/>
    </source>
</evidence>
<reference evidence="20 21" key="1">
    <citation type="submission" date="2019-03" db="EMBL/GenBank/DDBJ databases">
        <title>Subsurface microbial communities from deep shales in Ohio and West Virginia, USA.</title>
        <authorList>
            <person name="Wrighton K."/>
        </authorList>
    </citation>
    <scope>NUCLEOTIDE SEQUENCE [LARGE SCALE GENOMIC DNA]</scope>
    <source>
        <strain evidence="20 21">MSL 6dP</strain>
    </source>
</reference>
<dbReference type="UniPathway" id="UPA00031">
    <property type="reaction ID" value="UER00014"/>
</dbReference>
<keyword evidence="8 12" id="KW-0560">Oxidoreductase</keyword>
<feature type="binding site" evidence="12 16">
    <location>
        <position position="421"/>
    </location>
    <ligand>
        <name>substrate</name>
    </ligand>
</feature>
<evidence type="ECO:0000256" key="4">
    <source>
        <dbReference type="ARBA" id="ARBA00012965"/>
    </source>
</evidence>
<dbReference type="InterPro" id="IPR001692">
    <property type="entry name" value="Histidinol_DH_CS"/>
</dbReference>
<dbReference type="PANTHER" id="PTHR21256:SF2">
    <property type="entry name" value="HISTIDINE BIOSYNTHESIS TRIFUNCTIONAL PROTEIN"/>
    <property type="match status" value="1"/>
</dbReference>
<dbReference type="FunFam" id="3.40.50.1980:FF:000026">
    <property type="entry name" value="Histidinol dehydrogenase"/>
    <property type="match status" value="1"/>
</dbReference>
<dbReference type="NCBIfam" id="TIGR00069">
    <property type="entry name" value="hisD"/>
    <property type="match status" value="1"/>
</dbReference>
<protein>
    <recommendedName>
        <fullName evidence="4 12">Histidinol dehydrogenase</fullName>
        <shortName evidence="12">HDH</shortName>
        <ecNumber evidence="4 12">1.1.1.23</ecNumber>
    </recommendedName>
</protein>
<dbReference type="GO" id="GO:0004399">
    <property type="term" value="F:histidinol dehydrogenase activity"/>
    <property type="evidence" value="ECO:0007669"/>
    <property type="project" value="UniProtKB-UniRule"/>
</dbReference>
<sequence>MLKILKTSEKGIEAELNKVLNRSSFDNEAQVQAVQEIWDNVKSRGDEAIFEYTARFDQVDLKDRGLEVSQEEIEEAYKQVDDEFLKAIRVSIKNVSEFHNKQLQESWMDVKEDGVILGQKIEALERVGIYVPGGSAPLVSSVVMNGAPAKVAGVKEIIMVTPPAKNGGINPYTLVTAAEVGVDKIYKAGGAQAVAGLALGTETITKVDKIVGPGNIYVTLAKKMAFGYVDIDMLAGPSEVLVLADESANPRFVAADLLSQAEHDPIASSILVTTSLDLAKKVNQEVEKQLEELSRKEIASESLNNYGAILLARDLDEAIDLTNRFAPEHLEVKVDDPFAILGKLKNAGAIFMGEYAAEPVGDYIAGPNHVLPTGGSARFYSPLNIDDFMKKSSIIYYTKAGLEKVKDDAIKIAEVEGLDAHANSIKVRFEGSGDE</sequence>
<feature type="binding site" evidence="12 17">
    <location>
        <position position="260"/>
    </location>
    <ligand>
        <name>Zn(2+)</name>
        <dbReference type="ChEBI" id="CHEBI:29105"/>
    </ligand>
</feature>
<dbReference type="CDD" id="cd06572">
    <property type="entry name" value="Histidinol_dh"/>
    <property type="match status" value="1"/>
</dbReference>
<comment type="catalytic activity">
    <reaction evidence="11 12">
        <text>L-histidinol + 2 NAD(+) + H2O = L-histidine + 2 NADH + 3 H(+)</text>
        <dbReference type="Rhea" id="RHEA:20641"/>
        <dbReference type="ChEBI" id="CHEBI:15377"/>
        <dbReference type="ChEBI" id="CHEBI:15378"/>
        <dbReference type="ChEBI" id="CHEBI:57540"/>
        <dbReference type="ChEBI" id="CHEBI:57595"/>
        <dbReference type="ChEBI" id="CHEBI:57699"/>
        <dbReference type="ChEBI" id="CHEBI:57945"/>
        <dbReference type="EC" id="1.1.1.23"/>
    </reaction>
</comment>